<sequence length="268" mass="28540">MKIAPLTVLAVGATGSIGRLVVEVALAQCHAVRALVRSEAKARLLPAQAQVVVGDVTRPESLRAAVDGVDAIVLTLGADGLGKAGAEQVSYGGVRNVLAALGSRRARIALMTAIGVTDRLSRYNLSTEAHDWKRRSERLVRASGLPYTIVRPGWFDYNAADQHRIVLLQGDRRHAGDPSDGVIARRQIAQVLVCSLSSDQALRKSFELVAEKGPEPKSFDTLFAALDADPQGALDGVRDLPNMPLQDEPQYVRGDLAAVAALRVADAV</sequence>
<dbReference type="CDD" id="cd05243">
    <property type="entry name" value="SDR_a5"/>
    <property type="match status" value="1"/>
</dbReference>
<dbReference type="KEGG" id="rva:Rvan_1056"/>
<protein>
    <submittedName>
        <fullName evidence="2">NAD-dependent epimerase/dehydratase</fullName>
    </submittedName>
</protein>
<gene>
    <name evidence="2" type="ordered locus">Rvan_1056</name>
</gene>
<evidence type="ECO:0000313" key="3">
    <source>
        <dbReference type="Proteomes" id="UP000001399"/>
    </source>
</evidence>
<dbReference type="OrthoDB" id="367683at2"/>
<accession>E3I336</accession>
<dbReference type="RefSeq" id="WP_013418734.1">
    <property type="nucleotide sequence ID" value="NC_014664.1"/>
</dbReference>
<dbReference type="Pfam" id="PF13460">
    <property type="entry name" value="NAD_binding_10"/>
    <property type="match status" value="1"/>
</dbReference>
<dbReference type="PANTHER" id="PTHR15020">
    <property type="entry name" value="FLAVIN REDUCTASE-RELATED"/>
    <property type="match status" value="1"/>
</dbReference>
<dbReference type="SUPFAM" id="SSF51735">
    <property type="entry name" value="NAD(P)-binding Rossmann-fold domains"/>
    <property type="match status" value="1"/>
</dbReference>
<organism evidence="2 3">
    <name type="scientific">Rhodomicrobium vannielii (strain ATCC 17100 / DSM 162 / LMG 4299 / NCIMB 10020 / ATH 3.1.1)</name>
    <dbReference type="NCBI Taxonomy" id="648757"/>
    <lineage>
        <taxon>Bacteria</taxon>
        <taxon>Pseudomonadati</taxon>
        <taxon>Pseudomonadota</taxon>
        <taxon>Alphaproteobacteria</taxon>
        <taxon>Hyphomicrobiales</taxon>
        <taxon>Hyphomicrobiaceae</taxon>
        <taxon>Rhodomicrobium</taxon>
    </lineage>
</organism>
<evidence type="ECO:0000259" key="1">
    <source>
        <dbReference type="Pfam" id="PF13460"/>
    </source>
</evidence>
<dbReference type="EMBL" id="CP002292">
    <property type="protein sequence ID" value="ADP70330.1"/>
    <property type="molecule type" value="Genomic_DNA"/>
</dbReference>
<dbReference type="HOGENOM" id="CLU_025711_0_3_5"/>
<name>E3I336_RHOVT</name>
<evidence type="ECO:0000313" key="2">
    <source>
        <dbReference type="EMBL" id="ADP70330.1"/>
    </source>
</evidence>
<dbReference type="AlphaFoldDB" id="E3I336"/>
<proteinExistence type="predicted"/>
<dbReference type="InterPro" id="IPR036291">
    <property type="entry name" value="NAD(P)-bd_dom_sf"/>
</dbReference>
<dbReference type="Proteomes" id="UP000001399">
    <property type="component" value="Chromosome"/>
</dbReference>
<dbReference type="STRING" id="648757.Rvan_1056"/>
<feature type="domain" description="NAD(P)-binding" evidence="1">
    <location>
        <begin position="12"/>
        <end position="197"/>
    </location>
</feature>
<dbReference type="Gene3D" id="3.40.50.720">
    <property type="entry name" value="NAD(P)-binding Rossmann-like Domain"/>
    <property type="match status" value="1"/>
</dbReference>
<dbReference type="eggNOG" id="COG0702">
    <property type="taxonomic scope" value="Bacteria"/>
</dbReference>
<dbReference type="PANTHER" id="PTHR15020:SF50">
    <property type="entry name" value="UPF0659 PROTEIN YMR090W"/>
    <property type="match status" value="1"/>
</dbReference>
<dbReference type="InterPro" id="IPR016040">
    <property type="entry name" value="NAD(P)-bd_dom"/>
</dbReference>
<reference evidence="3" key="1">
    <citation type="journal article" date="2011" name="J. Bacteriol.">
        <title>Genome sequences of eight morphologically diverse alphaproteobacteria.</title>
        <authorList>
            <consortium name="US DOE Joint Genome Institute"/>
            <person name="Brown P.J."/>
            <person name="Kysela D.T."/>
            <person name="Buechlein A."/>
            <person name="Hemmerich C."/>
            <person name="Brun Y.V."/>
        </authorList>
    </citation>
    <scope>NUCLEOTIDE SEQUENCE [LARGE SCALE GENOMIC DNA]</scope>
    <source>
        <strain evidence="3">ATCC 17100 / ATH 3.1.1 / DSM 162 / LMG 4299</strain>
    </source>
</reference>
<keyword evidence="3" id="KW-1185">Reference proteome</keyword>